<sequence>MAIYNPGQDVAFEEREILQQSFLVQIKGVDALRNNTLAWRRVRGAVTLEEACIRLVLSQIHNLTSKALKTVPWRVAQKIWRRIHPMPFETWRMFVQVFAHEEDLSDAILVLGGTFSLPPGIGTSTAWLTTLNLQTNFADFEDLVSLSSIRSLAVLILNAEPPMLASRNRVVDDRLIRIWSRSAQEAGAFPNLRIVSFHRCQYLTAQCLEFLSKIKALAWTIFHNCHGVGSENDLPQESITTVQKEWLAIDLQNLRDPHRQSESILRLRKLPDLEHYAWLDWYKEETKRLAESNSLLEKQSYLSNAGQGSKPMLLFFCGRQPLALDYPVVFRKMESRHDMIQSPSSIIPHKRPTEHQTTSKNTKRQMKGGKIQNADLSQFF</sequence>
<feature type="region of interest" description="Disordered" evidence="1">
    <location>
        <begin position="342"/>
        <end position="380"/>
    </location>
</feature>
<evidence type="ECO:0000313" key="3">
    <source>
        <dbReference type="Proteomes" id="UP000664169"/>
    </source>
</evidence>
<comment type="caution">
    <text evidence="2">The sequence shown here is derived from an EMBL/GenBank/DDBJ whole genome shotgun (WGS) entry which is preliminary data.</text>
</comment>
<keyword evidence="3" id="KW-1185">Reference proteome</keyword>
<dbReference type="OrthoDB" id="5273928at2759"/>
<dbReference type="EMBL" id="CAJPDQ010000027">
    <property type="protein sequence ID" value="CAF9927313.1"/>
    <property type="molecule type" value="Genomic_DNA"/>
</dbReference>
<evidence type="ECO:0000313" key="2">
    <source>
        <dbReference type="EMBL" id="CAF9927313.1"/>
    </source>
</evidence>
<dbReference type="AlphaFoldDB" id="A0A8H3FT27"/>
<gene>
    <name evidence="2" type="ORF">GOMPHAMPRED_004360</name>
</gene>
<protein>
    <submittedName>
        <fullName evidence="2">Uncharacterized protein</fullName>
    </submittedName>
</protein>
<evidence type="ECO:0000256" key="1">
    <source>
        <dbReference type="SAM" id="MobiDB-lite"/>
    </source>
</evidence>
<proteinExistence type="predicted"/>
<organism evidence="2 3">
    <name type="scientific">Gomphillus americanus</name>
    <dbReference type="NCBI Taxonomy" id="1940652"/>
    <lineage>
        <taxon>Eukaryota</taxon>
        <taxon>Fungi</taxon>
        <taxon>Dikarya</taxon>
        <taxon>Ascomycota</taxon>
        <taxon>Pezizomycotina</taxon>
        <taxon>Lecanoromycetes</taxon>
        <taxon>OSLEUM clade</taxon>
        <taxon>Ostropomycetidae</taxon>
        <taxon>Ostropales</taxon>
        <taxon>Graphidaceae</taxon>
        <taxon>Gomphilloideae</taxon>
        <taxon>Gomphillus</taxon>
    </lineage>
</organism>
<accession>A0A8H3FT27</accession>
<reference evidence="2" key="1">
    <citation type="submission" date="2021-03" db="EMBL/GenBank/DDBJ databases">
        <authorList>
            <person name="Tagirdzhanova G."/>
        </authorList>
    </citation>
    <scope>NUCLEOTIDE SEQUENCE</scope>
</reference>
<name>A0A8H3FT27_9LECA</name>
<dbReference type="Proteomes" id="UP000664169">
    <property type="component" value="Unassembled WGS sequence"/>
</dbReference>